<dbReference type="PANTHER" id="PTHR16024:SF10">
    <property type="entry name" value="XK-RELATED PROTEIN"/>
    <property type="match status" value="1"/>
</dbReference>
<dbReference type="AlphaFoldDB" id="A0A139WNJ8"/>
<keyword evidence="4 7" id="KW-0812">Transmembrane</keyword>
<feature type="transmembrane region" description="Helical" evidence="7">
    <location>
        <begin position="90"/>
        <end position="110"/>
    </location>
</feature>
<dbReference type="InterPro" id="IPR050895">
    <property type="entry name" value="XK-related_scramblase"/>
</dbReference>
<comment type="similarity">
    <text evidence="2 7">Belongs to the XK family.</text>
</comment>
<evidence type="ECO:0000256" key="4">
    <source>
        <dbReference type="ARBA" id="ARBA00022692"/>
    </source>
</evidence>
<dbReference type="GO" id="GO:0043652">
    <property type="term" value="P:engulfment of apoptotic cell"/>
    <property type="evidence" value="ECO:0000318"/>
    <property type="project" value="GO_Central"/>
</dbReference>
<keyword evidence="9" id="KW-1185">Reference proteome</keyword>
<dbReference type="GO" id="GO:0005886">
    <property type="term" value="C:plasma membrane"/>
    <property type="evidence" value="ECO:0000318"/>
    <property type="project" value="GO_Central"/>
</dbReference>
<comment type="subcellular location">
    <subcellularLocation>
        <location evidence="1">Cell membrane</location>
        <topology evidence="1">Multi-pass membrane protein</topology>
    </subcellularLocation>
    <subcellularLocation>
        <location evidence="7">Membrane</location>
        <topology evidence="7">Multi-pass membrane protein</topology>
    </subcellularLocation>
</comment>
<evidence type="ECO:0000313" key="8">
    <source>
        <dbReference type="EMBL" id="KYB29436.1"/>
    </source>
</evidence>
<dbReference type="GO" id="GO:1902742">
    <property type="term" value="P:apoptotic process involved in development"/>
    <property type="evidence" value="ECO:0000318"/>
    <property type="project" value="GO_Central"/>
</dbReference>
<evidence type="ECO:0000256" key="2">
    <source>
        <dbReference type="ARBA" id="ARBA00008789"/>
    </source>
</evidence>
<dbReference type="Proteomes" id="UP000007266">
    <property type="component" value="Linkage group 2"/>
</dbReference>
<dbReference type="EMBL" id="KQ971311">
    <property type="protein sequence ID" value="KYB29436.1"/>
    <property type="molecule type" value="Genomic_DNA"/>
</dbReference>
<dbReference type="OrthoDB" id="6136301at2759"/>
<reference evidence="8 9" key="1">
    <citation type="journal article" date="2008" name="Nature">
        <title>The genome of the model beetle and pest Tribolium castaneum.</title>
        <authorList>
            <consortium name="Tribolium Genome Sequencing Consortium"/>
            <person name="Richards S."/>
            <person name="Gibbs R.A."/>
            <person name="Weinstock G.M."/>
            <person name="Brown S.J."/>
            <person name="Denell R."/>
            <person name="Beeman R.W."/>
            <person name="Gibbs R."/>
            <person name="Beeman R.W."/>
            <person name="Brown S.J."/>
            <person name="Bucher G."/>
            <person name="Friedrich M."/>
            <person name="Grimmelikhuijzen C.J."/>
            <person name="Klingler M."/>
            <person name="Lorenzen M."/>
            <person name="Richards S."/>
            <person name="Roth S."/>
            <person name="Schroder R."/>
            <person name="Tautz D."/>
            <person name="Zdobnov E.M."/>
            <person name="Muzny D."/>
            <person name="Gibbs R.A."/>
            <person name="Weinstock G.M."/>
            <person name="Attaway T."/>
            <person name="Bell S."/>
            <person name="Buhay C.J."/>
            <person name="Chandrabose M.N."/>
            <person name="Chavez D."/>
            <person name="Clerk-Blankenburg K.P."/>
            <person name="Cree A."/>
            <person name="Dao M."/>
            <person name="Davis C."/>
            <person name="Chacko J."/>
            <person name="Dinh H."/>
            <person name="Dugan-Rocha S."/>
            <person name="Fowler G."/>
            <person name="Garner T.T."/>
            <person name="Garnes J."/>
            <person name="Gnirke A."/>
            <person name="Hawes A."/>
            <person name="Hernandez J."/>
            <person name="Hines S."/>
            <person name="Holder M."/>
            <person name="Hume J."/>
            <person name="Jhangiani S.N."/>
            <person name="Joshi V."/>
            <person name="Khan Z.M."/>
            <person name="Jackson L."/>
            <person name="Kovar C."/>
            <person name="Kowis A."/>
            <person name="Lee S."/>
            <person name="Lewis L.R."/>
            <person name="Margolis J."/>
            <person name="Morgan M."/>
            <person name="Nazareth L.V."/>
            <person name="Nguyen N."/>
            <person name="Okwuonu G."/>
            <person name="Parker D."/>
            <person name="Richards S."/>
            <person name="Ruiz S.J."/>
            <person name="Santibanez J."/>
            <person name="Savard J."/>
            <person name="Scherer S.E."/>
            <person name="Schneider B."/>
            <person name="Sodergren E."/>
            <person name="Tautz D."/>
            <person name="Vattahil S."/>
            <person name="Villasana D."/>
            <person name="White C.S."/>
            <person name="Wright R."/>
            <person name="Park Y."/>
            <person name="Beeman R.W."/>
            <person name="Lord J."/>
            <person name="Oppert B."/>
            <person name="Lorenzen M."/>
            <person name="Brown S."/>
            <person name="Wang L."/>
            <person name="Savard J."/>
            <person name="Tautz D."/>
            <person name="Richards S."/>
            <person name="Weinstock G."/>
            <person name="Gibbs R.A."/>
            <person name="Liu Y."/>
            <person name="Worley K."/>
            <person name="Weinstock G."/>
            <person name="Elsik C.G."/>
            <person name="Reese J.T."/>
            <person name="Elhaik E."/>
            <person name="Landan G."/>
            <person name="Graur D."/>
            <person name="Arensburger P."/>
            <person name="Atkinson P."/>
            <person name="Beeman R.W."/>
            <person name="Beidler J."/>
            <person name="Brown S.J."/>
            <person name="Demuth J.P."/>
            <person name="Drury D.W."/>
            <person name="Du Y.Z."/>
            <person name="Fujiwara H."/>
            <person name="Lorenzen M."/>
            <person name="Maselli V."/>
            <person name="Osanai M."/>
            <person name="Park Y."/>
            <person name="Robertson H.M."/>
            <person name="Tu Z."/>
            <person name="Wang J.J."/>
            <person name="Wang S."/>
            <person name="Richards S."/>
            <person name="Song H."/>
            <person name="Zhang L."/>
            <person name="Sodergren E."/>
            <person name="Werner D."/>
            <person name="Stanke M."/>
            <person name="Morgenstern B."/>
            <person name="Solovyev V."/>
            <person name="Kosarev P."/>
            <person name="Brown G."/>
            <person name="Chen H.C."/>
            <person name="Ermolaeva O."/>
            <person name="Hlavina W."/>
            <person name="Kapustin Y."/>
            <person name="Kiryutin B."/>
            <person name="Kitts P."/>
            <person name="Maglott D."/>
            <person name="Pruitt K."/>
            <person name="Sapojnikov V."/>
            <person name="Souvorov A."/>
            <person name="Mackey A.J."/>
            <person name="Waterhouse R.M."/>
            <person name="Wyder S."/>
            <person name="Zdobnov E.M."/>
            <person name="Zdobnov E.M."/>
            <person name="Wyder S."/>
            <person name="Kriventseva E.V."/>
            <person name="Kadowaki T."/>
            <person name="Bork P."/>
            <person name="Aranda M."/>
            <person name="Bao R."/>
            <person name="Beermann A."/>
            <person name="Berns N."/>
            <person name="Bolognesi R."/>
            <person name="Bonneton F."/>
            <person name="Bopp D."/>
            <person name="Brown S.J."/>
            <person name="Bucher G."/>
            <person name="Butts T."/>
            <person name="Chaumot A."/>
            <person name="Denell R.E."/>
            <person name="Ferrier D.E."/>
            <person name="Friedrich M."/>
            <person name="Gordon C.M."/>
            <person name="Jindra M."/>
            <person name="Klingler M."/>
            <person name="Lan Q."/>
            <person name="Lattorff H.M."/>
            <person name="Laudet V."/>
            <person name="von Levetsow C."/>
            <person name="Liu Z."/>
            <person name="Lutz R."/>
            <person name="Lynch J.A."/>
            <person name="da Fonseca R.N."/>
            <person name="Posnien N."/>
            <person name="Reuter R."/>
            <person name="Roth S."/>
            <person name="Savard J."/>
            <person name="Schinko J.B."/>
            <person name="Schmitt C."/>
            <person name="Schoppmeier M."/>
            <person name="Schroder R."/>
            <person name="Shippy T.D."/>
            <person name="Simonnet F."/>
            <person name="Marques-Souza H."/>
            <person name="Tautz D."/>
            <person name="Tomoyasu Y."/>
            <person name="Trauner J."/>
            <person name="Van der Zee M."/>
            <person name="Vervoort M."/>
            <person name="Wittkopp N."/>
            <person name="Wimmer E.A."/>
            <person name="Yang X."/>
            <person name="Jones A.K."/>
            <person name="Sattelle D.B."/>
            <person name="Ebert P.R."/>
            <person name="Nelson D."/>
            <person name="Scott J.G."/>
            <person name="Beeman R.W."/>
            <person name="Muthukrishnan S."/>
            <person name="Kramer K.J."/>
            <person name="Arakane Y."/>
            <person name="Beeman R.W."/>
            <person name="Zhu Q."/>
            <person name="Hogenkamp D."/>
            <person name="Dixit R."/>
            <person name="Oppert B."/>
            <person name="Jiang H."/>
            <person name="Zou Z."/>
            <person name="Marshall J."/>
            <person name="Elpidina E."/>
            <person name="Vinokurov K."/>
            <person name="Oppert C."/>
            <person name="Zou Z."/>
            <person name="Evans J."/>
            <person name="Lu Z."/>
            <person name="Zhao P."/>
            <person name="Sumathipala N."/>
            <person name="Altincicek B."/>
            <person name="Vilcinskas A."/>
            <person name="Williams M."/>
            <person name="Hultmark D."/>
            <person name="Hetru C."/>
            <person name="Jiang H."/>
            <person name="Grimmelikhuijzen C.J."/>
            <person name="Hauser F."/>
            <person name="Cazzamali G."/>
            <person name="Williamson M."/>
            <person name="Park Y."/>
            <person name="Li B."/>
            <person name="Tanaka Y."/>
            <person name="Predel R."/>
            <person name="Neupert S."/>
            <person name="Schachtner J."/>
            <person name="Verleyen P."/>
            <person name="Raible F."/>
            <person name="Bork P."/>
            <person name="Friedrich M."/>
            <person name="Walden K.K."/>
            <person name="Robertson H.M."/>
            <person name="Angeli S."/>
            <person name="Foret S."/>
            <person name="Bucher G."/>
            <person name="Schuetz S."/>
            <person name="Maleszka R."/>
            <person name="Wimmer E.A."/>
            <person name="Beeman R.W."/>
            <person name="Lorenzen M."/>
            <person name="Tomoyasu Y."/>
            <person name="Miller S.C."/>
            <person name="Grossmann D."/>
            <person name="Bucher G."/>
        </authorList>
    </citation>
    <scope>NUCLEOTIDE SEQUENCE [LARGE SCALE GENOMIC DNA]</scope>
    <source>
        <strain evidence="8 9">Georgia GA2</strain>
    </source>
</reference>
<evidence type="ECO:0000256" key="1">
    <source>
        <dbReference type="ARBA" id="ARBA00004651"/>
    </source>
</evidence>
<keyword evidence="5 7" id="KW-1133">Transmembrane helix</keyword>
<keyword evidence="6 7" id="KW-0472">Membrane</keyword>
<dbReference type="Pfam" id="PF09815">
    <property type="entry name" value="XK-related"/>
    <property type="match status" value="1"/>
</dbReference>
<dbReference type="KEGG" id="tca:103314978"/>
<evidence type="ECO:0000256" key="5">
    <source>
        <dbReference type="ARBA" id="ARBA00022989"/>
    </source>
</evidence>
<dbReference type="InterPro" id="IPR018629">
    <property type="entry name" value="XK-rel"/>
</dbReference>
<dbReference type="PANTHER" id="PTHR16024">
    <property type="entry name" value="XK-RELATED PROTEIN"/>
    <property type="match status" value="1"/>
</dbReference>
<feature type="transmembrane region" description="Helical" evidence="7">
    <location>
        <begin position="300"/>
        <end position="316"/>
    </location>
</feature>
<keyword evidence="3" id="KW-1003">Cell membrane</keyword>
<evidence type="ECO:0000256" key="3">
    <source>
        <dbReference type="ARBA" id="ARBA00022475"/>
    </source>
</evidence>
<gene>
    <name evidence="8" type="primary">AUGUSTUS-3.0.2_31980</name>
    <name evidence="8" type="ORF">TcasGA2_TC031980</name>
</gene>
<feature type="transmembrane region" description="Helical" evidence="7">
    <location>
        <begin position="361"/>
        <end position="382"/>
    </location>
</feature>
<feature type="transmembrane region" description="Helical" evidence="7">
    <location>
        <begin position="267"/>
        <end position="288"/>
    </location>
</feature>
<name>A0A139WNJ8_TRICA</name>
<protein>
    <recommendedName>
        <fullName evidence="7">XK-related protein</fullName>
    </recommendedName>
</protein>
<feature type="transmembrane region" description="Helical" evidence="7">
    <location>
        <begin position="237"/>
        <end position="255"/>
    </location>
</feature>
<feature type="transmembrane region" description="Helical" evidence="7">
    <location>
        <begin position="328"/>
        <end position="349"/>
    </location>
</feature>
<feature type="transmembrane region" description="Helical" evidence="7">
    <location>
        <begin position="28"/>
        <end position="48"/>
    </location>
</feature>
<proteinExistence type="inferred from homology"/>
<accession>A0A139WNJ8</accession>
<organism evidence="8 9">
    <name type="scientific">Tribolium castaneum</name>
    <name type="common">Red flour beetle</name>
    <dbReference type="NCBI Taxonomy" id="7070"/>
    <lineage>
        <taxon>Eukaryota</taxon>
        <taxon>Metazoa</taxon>
        <taxon>Ecdysozoa</taxon>
        <taxon>Arthropoda</taxon>
        <taxon>Hexapoda</taxon>
        <taxon>Insecta</taxon>
        <taxon>Pterygota</taxon>
        <taxon>Neoptera</taxon>
        <taxon>Endopterygota</taxon>
        <taxon>Coleoptera</taxon>
        <taxon>Polyphaga</taxon>
        <taxon>Cucujiformia</taxon>
        <taxon>Tenebrionidae</taxon>
        <taxon>Tenebrionidae incertae sedis</taxon>
        <taxon>Tribolium</taxon>
    </lineage>
</organism>
<dbReference type="InParanoid" id="A0A139WNJ8"/>
<feature type="transmembrane region" description="Helical" evidence="7">
    <location>
        <begin position="60"/>
        <end position="78"/>
    </location>
</feature>
<sequence length="403" mass="46450">MAYYLFNKDPKLMDPLELKGKLREEVSLLKLATLFAVALFQLCTIFKAQDQLFATSFADNEILTVVISFISGGITFIFNARISILKKENYCGVIFLAFLCTLISSTVLSVCRGYTGVFTQSIAPLLQFLQLQNLFRYMFVCEYAIRCKKATCDEEQKKNYYSMVDAEADVAVVFLLDCFLREVPQKVVHVVRLLQGHIDITTILCLDQIPFIISLALQSWTITSYHKNIKNQQSNAISYQTMAVYFLWNLCVLLPRIICIGAAISLSFFYTSIAITIHWIAYTFWLYGDIKPLKFYNESRIWHFLFCSVFGVVYLFKPVNLQRETMRNVYVCFYAISFVENTSALTVWFISDSYSSLNCKILFTVTTTVVFILGILIMILYYKTFEQKIGKTEEENDIEICIV</sequence>
<dbReference type="GO" id="GO:0070782">
    <property type="term" value="P:phosphatidylserine exposure on apoptotic cell surface"/>
    <property type="evidence" value="ECO:0000318"/>
    <property type="project" value="GO_Central"/>
</dbReference>
<reference evidence="8 9" key="2">
    <citation type="journal article" date="2010" name="Nucleic Acids Res.">
        <title>BeetleBase in 2010: revisions to provide comprehensive genomic information for Tribolium castaneum.</title>
        <authorList>
            <person name="Kim H.S."/>
            <person name="Murphy T."/>
            <person name="Xia J."/>
            <person name="Caragea D."/>
            <person name="Park Y."/>
            <person name="Beeman R.W."/>
            <person name="Lorenzen M.D."/>
            <person name="Butcher S."/>
            <person name="Manak J.R."/>
            <person name="Brown S.J."/>
        </authorList>
    </citation>
    <scope>GENOME REANNOTATION</scope>
    <source>
        <strain evidence="8 9">Georgia GA2</strain>
    </source>
</reference>
<evidence type="ECO:0000313" key="9">
    <source>
        <dbReference type="Proteomes" id="UP000007266"/>
    </source>
</evidence>
<evidence type="ECO:0000256" key="7">
    <source>
        <dbReference type="RuleBase" id="RU910716"/>
    </source>
</evidence>
<evidence type="ECO:0000256" key="6">
    <source>
        <dbReference type="ARBA" id="ARBA00023136"/>
    </source>
</evidence>